<dbReference type="PATRIC" id="fig|28229.3.peg.907"/>
<gene>
    <name evidence="1" type="ORF">GAB14E_1730</name>
</gene>
<reference evidence="1 2" key="1">
    <citation type="submission" date="2014-08" db="EMBL/GenBank/DDBJ databases">
        <title>Genomic and Phenotypic Diversity of Colwellia psychrerythraea strains from Disparate Marine Basins.</title>
        <authorList>
            <person name="Techtmann S.M."/>
            <person name="Stelling S.C."/>
            <person name="Utturkar S.M."/>
            <person name="Alshibli N."/>
            <person name="Harris A."/>
            <person name="Brown S.D."/>
            <person name="Hazen T.C."/>
        </authorList>
    </citation>
    <scope>NUCLEOTIDE SEQUENCE [LARGE SCALE GENOMIC DNA]</scope>
    <source>
        <strain evidence="1 2">GAB14E</strain>
    </source>
</reference>
<dbReference type="EMBL" id="JQEC01000007">
    <property type="protein sequence ID" value="KGJ96656.1"/>
    <property type="molecule type" value="Genomic_DNA"/>
</dbReference>
<evidence type="ECO:0000313" key="2">
    <source>
        <dbReference type="Proteomes" id="UP000029868"/>
    </source>
</evidence>
<name>A0A099L1F3_COLPS</name>
<protein>
    <submittedName>
        <fullName evidence="1">Uncharacterized protein</fullName>
    </submittedName>
</protein>
<dbReference type="RefSeq" id="WP_033081035.1">
    <property type="nucleotide sequence ID" value="NZ_JQEC01000007.1"/>
</dbReference>
<proteinExistence type="predicted"/>
<organism evidence="1 2">
    <name type="scientific">Colwellia psychrerythraea</name>
    <name type="common">Vibrio psychroerythus</name>
    <dbReference type="NCBI Taxonomy" id="28229"/>
    <lineage>
        <taxon>Bacteria</taxon>
        <taxon>Pseudomonadati</taxon>
        <taxon>Pseudomonadota</taxon>
        <taxon>Gammaproteobacteria</taxon>
        <taxon>Alteromonadales</taxon>
        <taxon>Colwelliaceae</taxon>
        <taxon>Colwellia</taxon>
    </lineage>
</organism>
<comment type="caution">
    <text evidence="1">The sequence shown here is derived from an EMBL/GenBank/DDBJ whole genome shotgun (WGS) entry which is preliminary data.</text>
</comment>
<dbReference type="AlphaFoldDB" id="A0A099L1F3"/>
<dbReference type="OrthoDB" id="6228261at2"/>
<dbReference type="Proteomes" id="UP000029868">
    <property type="component" value="Unassembled WGS sequence"/>
</dbReference>
<evidence type="ECO:0000313" key="1">
    <source>
        <dbReference type="EMBL" id="KGJ96656.1"/>
    </source>
</evidence>
<accession>A0A099L1F3</accession>
<sequence>MSTFNMTKNTNSIIKDVSLTLVLIGSLLAALTVSARVNAAPATIVENAVSNFVVAQGEKMIVELNSQLQQSIDEEIKAFSANFSLNSATTWLAAEQTINTKIEQAPLTLNSESTVTTTVTNKENSQ</sequence>